<dbReference type="HOGENOM" id="CLU_1740793_0_0_1"/>
<evidence type="ECO:0000313" key="1">
    <source>
        <dbReference type="EMBL" id="KDQ52699.1"/>
    </source>
</evidence>
<name>A0A067PD44_9AGAM</name>
<gene>
    <name evidence="1" type="ORF">JAAARDRAFT_39979</name>
</gene>
<reference evidence="2" key="1">
    <citation type="journal article" date="2014" name="Proc. Natl. Acad. Sci. U.S.A.">
        <title>Extensive sampling of basidiomycete genomes demonstrates inadequacy of the white-rot/brown-rot paradigm for wood decay fungi.</title>
        <authorList>
            <person name="Riley R."/>
            <person name="Salamov A.A."/>
            <person name="Brown D.W."/>
            <person name="Nagy L.G."/>
            <person name="Floudas D."/>
            <person name="Held B.W."/>
            <person name="Levasseur A."/>
            <person name="Lombard V."/>
            <person name="Morin E."/>
            <person name="Otillar R."/>
            <person name="Lindquist E.A."/>
            <person name="Sun H."/>
            <person name="LaButti K.M."/>
            <person name="Schmutz J."/>
            <person name="Jabbour D."/>
            <person name="Luo H."/>
            <person name="Baker S.E."/>
            <person name="Pisabarro A.G."/>
            <person name="Walton J.D."/>
            <person name="Blanchette R.A."/>
            <person name="Henrissat B."/>
            <person name="Martin F."/>
            <person name="Cullen D."/>
            <person name="Hibbett D.S."/>
            <person name="Grigoriev I.V."/>
        </authorList>
    </citation>
    <scope>NUCLEOTIDE SEQUENCE [LARGE SCALE GENOMIC DNA]</scope>
    <source>
        <strain evidence="2">MUCL 33604</strain>
    </source>
</reference>
<evidence type="ECO:0000313" key="2">
    <source>
        <dbReference type="Proteomes" id="UP000027265"/>
    </source>
</evidence>
<sequence>MGGPQVSPSHFVYPLQSPPLSTQQIDLPSLWDSLLSLRLCTLPRICTCLISLPSVERRLRGAMHDSHLRRVFGKAFMEAPICLTKRTIGSHSSPVELFVWFDNVSTLPQTIMAIIELWLRTGTTMDPMDDTTICPNASANPIYQLDCDLL</sequence>
<dbReference type="InParanoid" id="A0A067PD44"/>
<dbReference type="EMBL" id="KL197738">
    <property type="protein sequence ID" value="KDQ52699.1"/>
    <property type="molecule type" value="Genomic_DNA"/>
</dbReference>
<organism evidence="1 2">
    <name type="scientific">Jaapia argillacea MUCL 33604</name>
    <dbReference type="NCBI Taxonomy" id="933084"/>
    <lineage>
        <taxon>Eukaryota</taxon>
        <taxon>Fungi</taxon>
        <taxon>Dikarya</taxon>
        <taxon>Basidiomycota</taxon>
        <taxon>Agaricomycotina</taxon>
        <taxon>Agaricomycetes</taxon>
        <taxon>Agaricomycetidae</taxon>
        <taxon>Jaapiales</taxon>
        <taxon>Jaapiaceae</taxon>
        <taxon>Jaapia</taxon>
    </lineage>
</organism>
<protein>
    <submittedName>
        <fullName evidence="1">Uncharacterized protein</fullName>
    </submittedName>
</protein>
<dbReference type="Proteomes" id="UP000027265">
    <property type="component" value="Unassembled WGS sequence"/>
</dbReference>
<proteinExistence type="predicted"/>
<accession>A0A067PD44</accession>
<dbReference type="AlphaFoldDB" id="A0A067PD44"/>
<keyword evidence="2" id="KW-1185">Reference proteome</keyword>